<evidence type="ECO:0000256" key="1">
    <source>
        <dbReference type="ARBA" id="ARBA00004141"/>
    </source>
</evidence>
<dbReference type="EMBL" id="CP041730">
    <property type="protein sequence ID" value="QDQ26939.1"/>
    <property type="molecule type" value="Genomic_DNA"/>
</dbReference>
<dbReference type="InterPro" id="IPR027469">
    <property type="entry name" value="Cation_efflux_TMD_sf"/>
</dbReference>
<evidence type="ECO:0000256" key="3">
    <source>
        <dbReference type="ARBA" id="ARBA00022692"/>
    </source>
</evidence>
<evidence type="ECO:0000313" key="9">
    <source>
        <dbReference type="Proteomes" id="UP000317550"/>
    </source>
</evidence>
<dbReference type="AlphaFoldDB" id="A0A516SFK7"/>
<dbReference type="OrthoDB" id="9806522at2"/>
<dbReference type="Gene3D" id="1.20.1510.10">
    <property type="entry name" value="Cation efflux protein transmembrane domain"/>
    <property type="match status" value="1"/>
</dbReference>
<evidence type="ECO:0000256" key="2">
    <source>
        <dbReference type="ARBA" id="ARBA00022448"/>
    </source>
</evidence>
<comment type="subcellular location">
    <subcellularLocation>
        <location evidence="1">Membrane</location>
        <topology evidence="1">Multi-pass membrane protein</topology>
    </subcellularLocation>
</comment>
<feature type="transmembrane region" description="Helical" evidence="6">
    <location>
        <begin position="112"/>
        <end position="132"/>
    </location>
</feature>
<keyword evidence="3 6" id="KW-0812">Transmembrane</keyword>
<sequence length="308" mass="32898">MSAQADSHKLIRHVLAANFLIAIAKLAAAVYTGSGTVLAQAVHSFADCCNQGLLAWGLKSAKPLPSLDYPPGWGKAIYYWSYIAAIIIFSLGGLFVVHEGLHKLGEPEQMEAPLLAIGVLWLSAVVALVALWRCLRHIGRLRGSIPLLRWARLNHQHELLLLLGETVADLAGIGLALFSVSLSILSENPLFDALGCMAIGLLLLALSLLVGVAVRGLLLGRRAAPELTEAISRYLEADQAVGRVQELLSLQLGEQVLVAIKAELVAETVEQLAAEQARLEAGLKAAYPQIARLFLQVCPLAVSAPPPD</sequence>
<protein>
    <submittedName>
        <fullName evidence="8">Cation diffusion facilitator family transporter</fullName>
    </submittedName>
</protein>
<proteinExistence type="predicted"/>
<feature type="transmembrane region" description="Helical" evidence="6">
    <location>
        <begin position="77"/>
        <end position="97"/>
    </location>
</feature>
<name>A0A516SFK7_9NEIS</name>
<keyword evidence="4 6" id="KW-1133">Transmembrane helix</keyword>
<keyword evidence="5 6" id="KW-0472">Membrane</keyword>
<dbReference type="PANTHER" id="PTHR13414:SF9">
    <property type="entry name" value="PROTON-COUPLED ZINC ANTIPORTER SLC30A9, MITOCHONDRIAL"/>
    <property type="match status" value="1"/>
</dbReference>
<dbReference type="NCBIfam" id="TIGR01297">
    <property type="entry name" value="CDF"/>
    <property type="match status" value="1"/>
</dbReference>
<evidence type="ECO:0000256" key="5">
    <source>
        <dbReference type="ARBA" id="ARBA00023136"/>
    </source>
</evidence>
<dbReference type="SUPFAM" id="SSF161111">
    <property type="entry name" value="Cation efflux protein transmembrane domain-like"/>
    <property type="match status" value="1"/>
</dbReference>
<dbReference type="InterPro" id="IPR058533">
    <property type="entry name" value="Cation_efflux_TM"/>
</dbReference>
<dbReference type="Pfam" id="PF01545">
    <property type="entry name" value="Cation_efflux"/>
    <property type="match status" value="1"/>
</dbReference>
<feature type="transmembrane region" description="Helical" evidence="6">
    <location>
        <begin position="12"/>
        <end position="31"/>
    </location>
</feature>
<organism evidence="8 9">
    <name type="scientific">Chitinimonas arctica</name>
    <dbReference type="NCBI Taxonomy" id="2594795"/>
    <lineage>
        <taxon>Bacteria</taxon>
        <taxon>Pseudomonadati</taxon>
        <taxon>Pseudomonadota</taxon>
        <taxon>Betaproteobacteria</taxon>
        <taxon>Neisseriales</taxon>
        <taxon>Chitinibacteraceae</taxon>
        <taxon>Chitinimonas</taxon>
    </lineage>
</organism>
<feature type="domain" description="Cation efflux protein transmembrane" evidence="7">
    <location>
        <begin position="14"/>
        <end position="211"/>
    </location>
</feature>
<dbReference type="InterPro" id="IPR002524">
    <property type="entry name" value="Cation_efflux"/>
</dbReference>
<evidence type="ECO:0000313" key="8">
    <source>
        <dbReference type="EMBL" id="QDQ26939.1"/>
    </source>
</evidence>
<evidence type="ECO:0000256" key="4">
    <source>
        <dbReference type="ARBA" id="ARBA00022989"/>
    </source>
</evidence>
<dbReference type="GO" id="GO:0006829">
    <property type="term" value="P:zinc ion transport"/>
    <property type="evidence" value="ECO:0007669"/>
    <property type="project" value="InterPro"/>
</dbReference>
<evidence type="ECO:0000259" key="7">
    <source>
        <dbReference type="Pfam" id="PF01545"/>
    </source>
</evidence>
<reference evidence="9" key="1">
    <citation type="submission" date="2019-07" db="EMBL/GenBank/DDBJ databases">
        <title>Chitinimonas sp. nov., isolated from Ny-Alesund, arctica soil.</title>
        <authorList>
            <person name="Xu Q."/>
            <person name="Peng F."/>
        </authorList>
    </citation>
    <scope>NUCLEOTIDE SEQUENCE [LARGE SCALE GENOMIC DNA]</scope>
    <source>
        <strain evidence="9">R3-44</strain>
    </source>
</reference>
<feature type="transmembrane region" description="Helical" evidence="6">
    <location>
        <begin position="190"/>
        <end position="214"/>
    </location>
</feature>
<accession>A0A516SFK7</accession>
<gene>
    <name evidence="8" type="ORF">FNU76_11515</name>
</gene>
<dbReference type="RefSeq" id="WP_144278332.1">
    <property type="nucleotide sequence ID" value="NZ_CP041730.1"/>
</dbReference>
<feature type="transmembrane region" description="Helical" evidence="6">
    <location>
        <begin position="159"/>
        <end position="184"/>
    </location>
</feature>
<dbReference type="GO" id="GO:0008324">
    <property type="term" value="F:monoatomic cation transmembrane transporter activity"/>
    <property type="evidence" value="ECO:0007669"/>
    <property type="project" value="InterPro"/>
</dbReference>
<dbReference type="PANTHER" id="PTHR13414">
    <property type="entry name" value="HUEL-CATION TRANSPORTER"/>
    <property type="match status" value="1"/>
</dbReference>
<dbReference type="Proteomes" id="UP000317550">
    <property type="component" value="Chromosome"/>
</dbReference>
<dbReference type="KEGG" id="cari:FNU76_11515"/>
<keyword evidence="9" id="KW-1185">Reference proteome</keyword>
<keyword evidence="2" id="KW-0813">Transport</keyword>
<dbReference type="InterPro" id="IPR040177">
    <property type="entry name" value="SLC30A9"/>
</dbReference>
<dbReference type="GO" id="GO:0016020">
    <property type="term" value="C:membrane"/>
    <property type="evidence" value="ECO:0007669"/>
    <property type="project" value="UniProtKB-SubCell"/>
</dbReference>
<evidence type="ECO:0000256" key="6">
    <source>
        <dbReference type="SAM" id="Phobius"/>
    </source>
</evidence>